<dbReference type="PANTHER" id="PTHR22753">
    <property type="entry name" value="TRANSMEMBRANE PROTEIN 68"/>
    <property type="match status" value="1"/>
</dbReference>
<dbReference type="SUPFAM" id="SSF69593">
    <property type="entry name" value="Glycerol-3-phosphate (1)-acyltransferase"/>
    <property type="match status" value="1"/>
</dbReference>
<keyword evidence="3" id="KW-0808">Transferase</keyword>
<feature type="compositionally biased region" description="Basic and acidic residues" evidence="1">
    <location>
        <begin position="367"/>
        <end position="382"/>
    </location>
</feature>
<comment type="caution">
    <text evidence="3">The sequence shown here is derived from an EMBL/GenBank/DDBJ whole genome shotgun (WGS) entry which is preliminary data.</text>
</comment>
<dbReference type="InterPro" id="IPR002123">
    <property type="entry name" value="Plipid/glycerol_acylTrfase"/>
</dbReference>
<gene>
    <name evidence="3" type="ORF">KEG57_50320</name>
</gene>
<evidence type="ECO:0000313" key="3">
    <source>
        <dbReference type="EMBL" id="MDC3988763.1"/>
    </source>
</evidence>
<name>A0A9X4AXP1_9BACT</name>
<feature type="region of interest" description="Disordered" evidence="1">
    <location>
        <begin position="37"/>
        <end position="60"/>
    </location>
</feature>
<dbReference type="CDD" id="cd07987">
    <property type="entry name" value="LPLAT_MGAT-like"/>
    <property type="match status" value="1"/>
</dbReference>
<evidence type="ECO:0000259" key="2">
    <source>
        <dbReference type="SMART" id="SM00563"/>
    </source>
</evidence>
<sequence length="382" mass="42712">MQPIEERVRQDAFPPRRLELHELLHCRPPLPWVRSDESITSRNRRRPPKSRRNGQPKEVGALPHIPRVISPCLAPRLPPILPRPLRLEKPVSLLIDPEIAARVDRLELPFNAYGVDPYGTTKQHLARLFTVFRFLYRHYFTVGVEGVEHVPARGRAMLVGNHSGGIAIDGAMVITSCFFELEPPRLAQGMAEKFMAKTPFMGLLATRSGQLTGLVETAEHLLHDERLLMIFPEGARGTAKLYPERNTLVQFGSGFMRLAMKTRTPIIPFGFVGGGEAIPTIANSYALGKLLGAPYVPITPWGVALPAPVRLELTYSAPMKFEGTGTEEDEVIEGYVEQVKQRIAGLIEVGRERRRKALAWSRDAEDEARIEGETGGTKEEQR</sequence>
<dbReference type="AlphaFoldDB" id="A0A9X4AXP1"/>
<organism evidence="3 4">
    <name type="scientific">Polyangium jinanense</name>
    <dbReference type="NCBI Taxonomy" id="2829994"/>
    <lineage>
        <taxon>Bacteria</taxon>
        <taxon>Pseudomonadati</taxon>
        <taxon>Myxococcota</taxon>
        <taxon>Polyangia</taxon>
        <taxon>Polyangiales</taxon>
        <taxon>Polyangiaceae</taxon>
        <taxon>Polyangium</taxon>
    </lineage>
</organism>
<proteinExistence type="predicted"/>
<dbReference type="SMART" id="SM00563">
    <property type="entry name" value="PlsC"/>
    <property type="match status" value="1"/>
</dbReference>
<reference evidence="3 4" key="1">
    <citation type="submission" date="2021-04" db="EMBL/GenBank/DDBJ databases">
        <title>Genome analysis of Polyangium sp.</title>
        <authorList>
            <person name="Li Y."/>
            <person name="Wang J."/>
        </authorList>
    </citation>
    <scope>NUCLEOTIDE SEQUENCE [LARGE SCALE GENOMIC DNA]</scope>
    <source>
        <strain evidence="3 4">SDU14</strain>
    </source>
</reference>
<dbReference type="GO" id="GO:0016020">
    <property type="term" value="C:membrane"/>
    <property type="evidence" value="ECO:0007669"/>
    <property type="project" value="TreeGrafter"/>
</dbReference>
<feature type="compositionally biased region" description="Basic residues" evidence="1">
    <location>
        <begin position="42"/>
        <end position="54"/>
    </location>
</feature>
<dbReference type="PANTHER" id="PTHR22753:SF14">
    <property type="entry name" value="MONOACYLGLYCEROL_DIACYLGLYCEROL O-ACYLTRANSFERASE"/>
    <property type="match status" value="1"/>
</dbReference>
<evidence type="ECO:0000256" key="1">
    <source>
        <dbReference type="SAM" id="MobiDB-lite"/>
    </source>
</evidence>
<dbReference type="EMBL" id="JAGTJJ010000082">
    <property type="protein sequence ID" value="MDC3988763.1"/>
    <property type="molecule type" value="Genomic_DNA"/>
</dbReference>
<feature type="region of interest" description="Disordered" evidence="1">
    <location>
        <begin position="358"/>
        <end position="382"/>
    </location>
</feature>
<feature type="domain" description="Phospholipid/glycerol acyltransferase" evidence="2">
    <location>
        <begin position="156"/>
        <end position="274"/>
    </location>
</feature>
<evidence type="ECO:0000313" key="4">
    <source>
        <dbReference type="Proteomes" id="UP001151081"/>
    </source>
</evidence>
<dbReference type="Pfam" id="PF01553">
    <property type="entry name" value="Acyltransferase"/>
    <property type="match status" value="1"/>
</dbReference>
<dbReference type="GO" id="GO:0016746">
    <property type="term" value="F:acyltransferase activity"/>
    <property type="evidence" value="ECO:0007669"/>
    <property type="project" value="UniProtKB-KW"/>
</dbReference>
<dbReference type="Proteomes" id="UP001151081">
    <property type="component" value="Unassembled WGS sequence"/>
</dbReference>
<keyword evidence="3" id="KW-0012">Acyltransferase</keyword>
<accession>A0A9X4AXP1</accession>
<keyword evidence="4" id="KW-1185">Reference proteome</keyword>
<protein>
    <submittedName>
        <fullName evidence="3">Acyltransferase family protein</fullName>
    </submittedName>
</protein>